<dbReference type="PROSITE" id="PS00455">
    <property type="entry name" value="AMP_BINDING"/>
    <property type="match status" value="1"/>
</dbReference>
<proteinExistence type="inferred from homology"/>
<keyword evidence="6" id="KW-1185">Reference proteome</keyword>
<dbReference type="InterPro" id="IPR025110">
    <property type="entry name" value="AMP-bd_C"/>
</dbReference>
<dbReference type="PANTHER" id="PTHR43201">
    <property type="entry name" value="ACYL-COA SYNTHETASE"/>
    <property type="match status" value="1"/>
</dbReference>
<dbReference type="Gene3D" id="3.40.50.12780">
    <property type="entry name" value="N-terminal domain of ligase-like"/>
    <property type="match status" value="1"/>
</dbReference>
<dbReference type="Gene3D" id="3.30.300.30">
    <property type="match status" value="1"/>
</dbReference>
<dbReference type="InterPro" id="IPR020845">
    <property type="entry name" value="AMP-binding_CS"/>
</dbReference>
<name>A0ABX7NLZ6_9BACT</name>
<evidence type="ECO:0000256" key="2">
    <source>
        <dbReference type="ARBA" id="ARBA00022598"/>
    </source>
</evidence>
<sequence>MAGGIGRSSALENGALFRSRGWWRDETVLDDLRRAIQSHPNKTAIVAARYFAKDVTKLTYAELGQYTERFACALLELGVGRGQLVAVQLPNWWQFTALALACARIGAVIAPIPPDYRRREVEFILGRTEASVYVGPASWTGHSHRDMARELARALPTLKHRVLIGLDTQTPREDGELDFETHFIQRRWEDERPKSVLDELEARADDLCNVLYTSGTTGEPKGVIHSHNTNYGITRALSDTLALQNDDVVSLPSLLTASSGFTYLYLMPVLLGATAVYMDVGDPELTLRLIEEQRVTFMYGIPTYIMNVIAAKRKHGRDTSSLRRLATGSIPVPPHLIAAVREDFGVQLHTLWGMTENGAVTITRREDPPEWPSSSDGRPVEWMEVKIVPALAEDGTPFPEGTGRLLVRGASQCLGYFKREDIYSACVDAEGWFDTGDLARDDGRGGIRIVGRLKDVIFRYGQKIPVVEVESALYSHPKVKEVAVVGHSDDRIGGERVCAVVVPREDAPTLAELRNHLKGLGMSNQYWPDRLEVVAEMPKTPSGKIRKYLLRERLKELSAKPG</sequence>
<accession>A0ABX7NLZ6</accession>
<feature type="domain" description="AMP-dependent synthetase/ligase" evidence="3">
    <location>
        <begin position="33"/>
        <end position="417"/>
    </location>
</feature>
<dbReference type="Pfam" id="PF13193">
    <property type="entry name" value="AMP-binding_C"/>
    <property type="match status" value="1"/>
</dbReference>
<dbReference type="Pfam" id="PF00501">
    <property type="entry name" value="AMP-binding"/>
    <property type="match status" value="1"/>
</dbReference>
<evidence type="ECO:0000259" key="3">
    <source>
        <dbReference type="Pfam" id="PF00501"/>
    </source>
</evidence>
<evidence type="ECO:0000313" key="5">
    <source>
        <dbReference type="EMBL" id="QSQ19872.1"/>
    </source>
</evidence>
<dbReference type="EMBL" id="CP071090">
    <property type="protein sequence ID" value="QSQ19872.1"/>
    <property type="molecule type" value="Genomic_DNA"/>
</dbReference>
<dbReference type="InterPro" id="IPR045851">
    <property type="entry name" value="AMP-bd_C_sf"/>
</dbReference>
<evidence type="ECO:0000259" key="4">
    <source>
        <dbReference type="Pfam" id="PF13193"/>
    </source>
</evidence>
<dbReference type="InterPro" id="IPR042099">
    <property type="entry name" value="ANL_N_sf"/>
</dbReference>
<dbReference type="InterPro" id="IPR000873">
    <property type="entry name" value="AMP-dep_synth/lig_dom"/>
</dbReference>
<dbReference type="PANTHER" id="PTHR43201:SF5">
    <property type="entry name" value="MEDIUM-CHAIN ACYL-COA LIGASE ACSF2, MITOCHONDRIAL"/>
    <property type="match status" value="1"/>
</dbReference>
<comment type="similarity">
    <text evidence="1">Belongs to the ATP-dependent AMP-binding enzyme family.</text>
</comment>
<feature type="domain" description="AMP-binding enzyme C-terminal" evidence="4">
    <location>
        <begin position="468"/>
        <end position="544"/>
    </location>
</feature>
<organism evidence="5 6">
    <name type="scientific">Pyxidicoccus parkwayensis</name>
    <dbReference type="NCBI Taxonomy" id="2813578"/>
    <lineage>
        <taxon>Bacteria</taxon>
        <taxon>Pseudomonadati</taxon>
        <taxon>Myxococcota</taxon>
        <taxon>Myxococcia</taxon>
        <taxon>Myxococcales</taxon>
        <taxon>Cystobacterineae</taxon>
        <taxon>Myxococcaceae</taxon>
        <taxon>Pyxidicoccus</taxon>
    </lineage>
</organism>
<evidence type="ECO:0000256" key="1">
    <source>
        <dbReference type="ARBA" id="ARBA00006432"/>
    </source>
</evidence>
<reference evidence="5 6" key="1">
    <citation type="submission" date="2021-02" db="EMBL/GenBank/DDBJ databases">
        <title>De Novo genome assembly of isolated myxobacteria.</title>
        <authorList>
            <person name="Stevens D.C."/>
        </authorList>
    </citation>
    <scope>NUCLEOTIDE SEQUENCE [LARGE SCALE GENOMIC DNA]</scope>
    <source>
        <strain evidence="6">SCPEA02</strain>
    </source>
</reference>
<protein>
    <submittedName>
        <fullName evidence="5">AMP-binding protein</fullName>
    </submittedName>
</protein>
<dbReference type="SUPFAM" id="SSF56801">
    <property type="entry name" value="Acetyl-CoA synthetase-like"/>
    <property type="match status" value="1"/>
</dbReference>
<keyword evidence="2" id="KW-0436">Ligase</keyword>
<dbReference type="Proteomes" id="UP000662747">
    <property type="component" value="Chromosome"/>
</dbReference>
<evidence type="ECO:0000313" key="6">
    <source>
        <dbReference type="Proteomes" id="UP000662747"/>
    </source>
</evidence>
<gene>
    <name evidence="5" type="ORF">JY651_31910</name>
</gene>